<keyword evidence="4" id="KW-0645">Protease</keyword>
<dbReference type="InterPro" id="IPR002816">
    <property type="entry name" value="TraB/PrgY/GumN_fam"/>
</dbReference>
<dbReference type="PANTHER" id="PTHR31120">
    <property type="entry name" value="METALLOPROTEASE TIKI"/>
    <property type="match status" value="1"/>
</dbReference>
<feature type="coiled-coil region" evidence="13">
    <location>
        <begin position="197"/>
        <end position="258"/>
    </location>
</feature>
<protein>
    <recommendedName>
        <fullName evidence="16">TraB family protein</fullName>
    </recommendedName>
</protein>
<evidence type="ECO:0000256" key="5">
    <source>
        <dbReference type="ARBA" id="ARBA00022692"/>
    </source>
</evidence>
<comment type="caution">
    <text evidence="14">The sequence shown here is derived from an EMBL/GenBank/DDBJ whole genome shotgun (WGS) entry which is preliminary data.</text>
</comment>
<evidence type="ECO:0000256" key="6">
    <source>
        <dbReference type="ARBA" id="ARBA00022723"/>
    </source>
</evidence>
<organism evidence="14 15">
    <name type="scientific">Arcicella aurantiaca</name>
    <dbReference type="NCBI Taxonomy" id="591202"/>
    <lineage>
        <taxon>Bacteria</taxon>
        <taxon>Pseudomonadati</taxon>
        <taxon>Bacteroidota</taxon>
        <taxon>Cytophagia</taxon>
        <taxon>Cytophagales</taxon>
        <taxon>Flectobacillaceae</taxon>
        <taxon>Arcicella</taxon>
    </lineage>
</organism>
<evidence type="ECO:0000256" key="13">
    <source>
        <dbReference type="SAM" id="Coils"/>
    </source>
</evidence>
<evidence type="ECO:0000313" key="14">
    <source>
        <dbReference type="EMBL" id="PWK24474.1"/>
    </source>
</evidence>
<dbReference type="GO" id="GO:0046872">
    <property type="term" value="F:metal ion binding"/>
    <property type="evidence" value="ECO:0007669"/>
    <property type="project" value="UniProtKB-KW"/>
</dbReference>
<keyword evidence="6" id="KW-0479">Metal-binding</keyword>
<dbReference type="Pfam" id="PF01963">
    <property type="entry name" value="TraB_PrgY_gumN"/>
    <property type="match status" value="1"/>
</dbReference>
<accession>A0A316E1X8</accession>
<gene>
    <name evidence="14" type="ORF">LV89_02987</name>
</gene>
<evidence type="ECO:0000256" key="9">
    <source>
        <dbReference type="ARBA" id="ARBA00022989"/>
    </source>
</evidence>
<sequence>MTNPIKFFIISLIFSSLYFTKIYAQKEDKSLLYEISGNGLSQPSYLYGTIHAICKKDFIMTEATKKAFSESQQIYLELDMDDPQMMTEMQKNLMMTDGSTLKTLLSESDYQKVSTFFKDSLKTNISMFEQMKPFVLSSFTIPKMLNCPMQGYEEVFVKMASQEHKEVLGLETVQEQFAAIDKMGMKKQAEEMLVQLIANWNEGKAELKKLISDYKKQDVDLMIEDMANSKFAGDGFEKDVLETRNQNWISRIEKISKEKPTFFAVGAGHLGGSKGVIALLKKQGYTVKAVK</sequence>
<dbReference type="InterPro" id="IPR040230">
    <property type="entry name" value="TIKI1/2-like"/>
</dbReference>
<dbReference type="CDD" id="cd14789">
    <property type="entry name" value="Tiki"/>
    <property type="match status" value="1"/>
</dbReference>
<dbReference type="Proteomes" id="UP000245489">
    <property type="component" value="Unassembled WGS sequence"/>
</dbReference>
<comment type="cofactor">
    <cofactor evidence="1">
        <name>Mn(2+)</name>
        <dbReference type="ChEBI" id="CHEBI:29035"/>
    </cofactor>
</comment>
<keyword evidence="12" id="KW-0325">Glycoprotein</keyword>
<evidence type="ECO:0000256" key="2">
    <source>
        <dbReference type="ARBA" id="ARBA00001941"/>
    </source>
</evidence>
<evidence type="ECO:0000256" key="3">
    <source>
        <dbReference type="ARBA" id="ARBA00004479"/>
    </source>
</evidence>
<keyword evidence="5" id="KW-0812">Transmembrane</keyword>
<keyword evidence="7" id="KW-0732">Signal</keyword>
<dbReference type="OrthoDB" id="9798714at2"/>
<evidence type="ECO:0008006" key="16">
    <source>
        <dbReference type="Google" id="ProtNLM"/>
    </source>
</evidence>
<dbReference type="GO" id="GO:0016020">
    <property type="term" value="C:membrane"/>
    <property type="evidence" value="ECO:0007669"/>
    <property type="project" value="UniProtKB-SubCell"/>
</dbReference>
<evidence type="ECO:0000256" key="4">
    <source>
        <dbReference type="ARBA" id="ARBA00022670"/>
    </source>
</evidence>
<evidence type="ECO:0000256" key="10">
    <source>
        <dbReference type="ARBA" id="ARBA00023049"/>
    </source>
</evidence>
<evidence type="ECO:0000256" key="8">
    <source>
        <dbReference type="ARBA" id="ARBA00022801"/>
    </source>
</evidence>
<comment type="cofactor">
    <cofactor evidence="2">
        <name>Co(2+)</name>
        <dbReference type="ChEBI" id="CHEBI:48828"/>
    </cofactor>
</comment>
<proteinExistence type="predicted"/>
<evidence type="ECO:0000313" key="15">
    <source>
        <dbReference type="Proteomes" id="UP000245489"/>
    </source>
</evidence>
<keyword evidence="15" id="KW-1185">Reference proteome</keyword>
<reference evidence="14 15" key="1">
    <citation type="submission" date="2018-05" db="EMBL/GenBank/DDBJ databases">
        <title>Genomic Encyclopedia of Archaeal and Bacterial Type Strains, Phase II (KMG-II): from individual species to whole genera.</title>
        <authorList>
            <person name="Goeker M."/>
        </authorList>
    </citation>
    <scope>NUCLEOTIDE SEQUENCE [LARGE SCALE GENOMIC DNA]</scope>
    <source>
        <strain evidence="14 15">DSM 22214</strain>
    </source>
</reference>
<keyword evidence="10" id="KW-0482">Metalloprotease</keyword>
<dbReference type="AlphaFoldDB" id="A0A316E1X8"/>
<dbReference type="GO" id="GO:0030178">
    <property type="term" value="P:negative regulation of Wnt signaling pathway"/>
    <property type="evidence" value="ECO:0007669"/>
    <property type="project" value="InterPro"/>
</dbReference>
<comment type="subcellular location">
    <subcellularLocation>
        <location evidence="3">Membrane</location>
        <topology evidence="3">Single-pass type I membrane protein</topology>
    </subcellularLocation>
</comment>
<evidence type="ECO:0000256" key="12">
    <source>
        <dbReference type="ARBA" id="ARBA00023180"/>
    </source>
</evidence>
<dbReference type="GO" id="GO:0006508">
    <property type="term" value="P:proteolysis"/>
    <property type="evidence" value="ECO:0007669"/>
    <property type="project" value="UniProtKB-KW"/>
</dbReference>
<keyword evidence="8" id="KW-0378">Hydrolase</keyword>
<keyword evidence="13" id="KW-0175">Coiled coil</keyword>
<dbReference type="RefSeq" id="WP_109743700.1">
    <property type="nucleotide sequence ID" value="NZ_QGGO01000015.1"/>
</dbReference>
<evidence type="ECO:0000256" key="7">
    <source>
        <dbReference type="ARBA" id="ARBA00022729"/>
    </source>
</evidence>
<evidence type="ECO:0000256" key="1">
    <source>
        <dbReference type="ARBA" id="ARBA00001936"/>
    </source>
</evidence>
<keyword evidence="9" id="KW-1133">Transmembrane helix</keyword>
<name>A0A316E1X8_9BACT</name>
<dbReference type="EMBL" id="QGGO01000015">
    <property type="protein sequence ID" value="PWK24474.1"/>
    <property type="molecule type" value="Genomic_DNA"/>
</dbReference>
<keyword evidence="11" id="KW-0472">Membrane</keyword>
<evidence type="ECO:0000256" key="11">
    <source>
        <dbReference type="ARBA" id="ARBA00023136"/>
    </source>
</evidence>
<dbReference type="GO" id="GO:0004222">
    <property type="term" value="F:metalloendopeptidase activity"/>
    <property type="evidence" value="ECO:0007669"/>
    <property type="project" value="TreeGrafter"/>
</dbReference>
<dbReference type="PANTHER" id="PTHR31120:SF6">
    <property type="entry name" value="METALLOPROTEASE TIKI HOMOLOG"/>
    <property type="match status" value="1"/>
</dbReference>